<gene>
    <name evidence="1" type="ORF">S01H4_14345</name>
</gene>
<protein>
    <submittedName>
        <fullName evidence="1">Uncharacterized protein</fullName>
    </submittedName>
</protein>
<proteinExistence type="predicted"/>
<comment type="caution">
    <text evidence="1">The sequence shown here is derived from an EMBL/GenBank/DDBJ whole genome shotgun (WGS) entry which is preliminary data.</text>
</comment>
<evidence type="ECO:0000313" key="1">
    <source>
        <dbReference type="EMBL" id="GAG60865.1"/>
    </source>
</evidence>
<organism evidence="1">
    <name type="scientific">marine sediment metagenome</name>
    <dbReference type="NCBI Taxonomy" id="412755"/>
    <lineage>
        <taxon>unclassified sequences</taxon>
        <taxon>metagenomes</taxon>
        <taxon>ecological metagenomes</taxon>
    </lineage>
</organism>
<dbReference type="AlphaFoldDB" id="X0YX94"/>
<sequence>MLFSDSELRKEWKQCMKVRVTQTGLVCPDPAFVFLIVVTPKDNKKAYAKIYDGHSGTEDFFLDARSDNQV</sequence>
<accession>X0YX94</accession>
<name>X0YX94_9ZZZZ</name>
<dbReference type="EMBL" id="BART01006292">
    <property type="protein sequence ID" value="GAG60865.1"/>
    <property type="molecule type" value="Genomic_DNA"/>
</dbReference>
<reference evidence="1" key="1">
    <citation type="journal article" date="2014" name="Front. Microbiol.">
        <title>High frequency of phylogenetically diverse reductive dehalogenase-homologous genes in deep subseafloor sedimentary metagenomes.</title>
        <authorList>
            <person name="Kawai M."/>
            <person name="Futagami T."/>
            <person name="Toyoda A."/>
            <person name="Takaki Y."/>
            <person name="Nishi S."/>
            <person name="Hori S."/>
            <person name="Arai W."/>
            <person name="Tsubouchi T."/>
            <person name="Morono Y."/>
            <person name="Uchiyama I."/>
            <person name="Ito T."/>
            <person name="Fujiyama A."/>
            <person name="Inagaki F."/>
            <person name="Takami H."/>
        </authorList>
    </citation>
    <scope>NUCLEOTIDE SEQUENCE</scope>
    <source>
        <strain evidence="1">Expedition CK06-06</strain>
    </source>
</reference>
<feature type="non-terminal residue" evidence="1">
    <location>
        <position position="70"/>
    </location>
</feature>